<dbReference type="PANTHER" id="PTHR43304:SF1">
    <property type="entry name" value="PAC DOMAIN-CONTAINING PROTEIN"/>
    <property type="match status" value="1"/>
</dbReference>
<evidence type="ECO:0000256" key="3">
    <source>
        <dbReference type="ARBA" id="ARBA00022553"/>
    </source>
</evidence>
<keyword evidence="3" id="KW-0597">Phosphoprotein</keyword>
<evidence type="ECO:0000256" key="4">
    <source>
        <dbReference type="ARBA" id="ARBA00022679"/>
    </source>
</evidence>
<feature type="domain" description="PAC" evidence="8">
    <location>
        <begin position="491"/>
        <end position="543"/>
    </location>
</feature>
<accession>A0ABW1DPZ0</accession>
<dbReference type="CDD" id="cd00082">
    <property type="entry name" value="HisKA"/>
    <property type="match status" value="1"/>
</dbReference>
<feature type="domain" description="PAC" evidence="8">
    <location>
        <begin position="355"/>
        <end position="412"/>
    </location>
</feature>
<evidence type="ECO:0000313" key="10">
    <source>
        <dbReference type="Proteomes" id="UP001595979"/>
    </source>
</evidence>
<dbReference type="CDD" id="cd00130">
    <property type="entry name" value="PAS"/>
    <property type="match status" value="2"/>
</dbReference>
<organism evidence="9 10">
    <name type="scientific">Deinococcus petrolearius</name>
    <dbReference type="NCBI Taxonomy" id="1751295"/>
    <lineage>
        <taxon>Bacteria</taxon>
        <taxon>Thermotogati</taxon>
        <taxon>Deinococcota</taxon>
        <taxon>Deinococci</taxon>
        <taxon>Deinococcales</taxon>
        <taxon>Deinococcaceae</taxon>
        <taxon>Deinococcus</taxon>
    </lineage>
</organism>
<dbReference type="InterPro" id="IPR000700">
    <property type="entry name" value="PAS-assoc_C"/>
</dbReference>
<evidence type="ECO:0000259" key="8">
    <source>
        <dbReference type="PROSITE" id="PS50113"/>
    </source>
</evidence>
<evidence type="ECO:0000259" key="6">
    <source>
        <dbReference type="PROSITE" id="PS50109"/>
    </source>
</evidence>
<dbReference type="Pfam" id="PF08447">
    <property type="entry name" value="PAS_3"/>
    <property type="match status" value="2"/>
</dbReference>
<comment type="caution">
    <text evidence="9">The sequence shown here is derived from an EMBL/GenBank/DDBJ whole genome shotgun (WGS) entry which is preliminary data.</text>
</comment>
<reference evidence="10" key="1">
    <citation type="journal article" date="2019" name="Int. J. Syst. Evol. Microbiol.">
        <title>The Global Catalogue of Microorganisms (GCM) 10K type strain sequencing project: providing services to taxonomists for standard genome sequencing and annotation.</title>
        <authorList>
            <consortium name="The Broad Institute Genomics Platform"/>
            <consortium name="The Broad Institute Genome Sequencing Center for Infectious Disease"/>
            <person name="Wu L."/>
            <person name="Ma J."/>
        </authorList>
    </citation>
    <scope>NUCLEOTIDE SEQUENCE [LARGE SCALE GENOMIC DNA]</scope>
    <source>
        <strain evidence="10">CGMCC 1.15053</strain>
    </source>
</reference>
<dbReference type="SMART" id="SM00388">
    <property type="entry name" value="HisKA"/>
    <property type="match status" value="1"/>
</dbReference>
<dbReference type="PRINTS" id="PR00344">
    <property type="entry name" value="BCTRLSENSOR"/>
</dbReference>
<dbReference type="InterPro" id="IPR036890">
    <property type="entry name" value="HATPase_C_sf"/>
</dbReference>
<evidence type="ECO:0000313" key="9">
    <source>
        <dbReference type="EMBL" id="MFC5849681.1"/>
    </source>
</evidence>
<dbReference type="Proteomes" id="UP001595979">
    <property type="component" value="Unassembled WGS sequence"/>
</dbReference>
<dbReference type="SMART" id="SM00091">
    <property type="entry name" value="PAS"/>
    <property type="match status" value="4"/>
</dbReference>
<proteinExistence type="predicted"/>
<dbReference type="NCBIfam" id="TIGR00229">
    <property type="entry name" value="sensory_box"/>
    <property type="match status" value="1"/>
</dbReference>
<keyword evidence="5" id="KW-0418">Kinase</keyword>
<dbReference type="Gene3D" id="3.30.450.20">
    <property type="entry name" value="PAS domain"/>
    <property type="match status" value="4"/>
</dbReference>
<dbReference type="EMBL" id="JBHSOH010000030">
    <property type="protein sequence ID" value="MFC5849681.1"/>
    <property type="molecule type" value="Genomic_DNA"/>
</dbReference>
<name>A0ABW1DPZ0_9DEIO</name>
<sequence>MPLPPSLTTTAPGALPQLLDTLPALLWTMDEAGVLVGSTRAWRETTGVAAGLFTAAFAPQEARSLLGAWDAARRSGQPLRWTGPLRQADGTSRPCVVEACPLPVGDGAPALWGANAMLTTGGPGPAPVSAAPGEPETRPVAQAYAHTFATLVEHSPFGIGVVDADLRLVVVSRGARPTFRTVGPLPGRDLGEVLRLIWPEPLVAGMLGHFRHTLATGEAQLSTPPAARGEGDRHPEAHDWRLERVFLPDGRPGVVWFSYNLTGRQDWESRLHDSEAFLSAVLEALPVGVIIADQTGRIVQDNAANRDLWGGPPDTAGWEKYGEWKGWWPATGERIRAEEWGLARALTRGETVRGELVEYEPFSARPGEAAAARRFYLNNAAPVRNAQGLIIGAVAAEQDVTEQIAVERAQQEDAARVQLALAAGAILGTWFWDLLTDRFRVDEGFATYFGLDPALGREGLSLEQVIATVHPDDRAGLIEAIEEAITRGGAYAHQYRVRHREGHYHWIEANGRVEHDAQGVPQSFPGVLLDVQERRAVLEALQSSEQRLLELADNITQFAWTADATGTITWFNRRWYEYTGTTWDTMQDWGWTAVHHPDHVERALQKFGEQIRLGEVWEDTFPLRGQDGAYRWFLSRAVPIRDAAGEVTHWFGTNTDVTEQRRAQGQLRDLNASLEARVAERTAELRRSNAELERFAYVASHDLQEPIRTVGSFSDLLARRYAGQLDERGRQYLTMLQQGAARMKALVDDLLTFSRLGGEQSALRPLDLTVPFTEALARVQARVTETGAAVSAGPLPRVLGDGPQLAQLFQNLLGNALKFSAPGAAPQVQVGAVRHGNQWQITVADQGIGIEPAYQERIFEMFQRLHTRDQYEGTGLGLAICRKIVERHGGRLWVESTPGEGSRFHLLLQDADAAPDGR</sequence>
<dbReference type="SUPFAM" id="SSF47384">
    <property type="entry name" value="Homodimeric domain of signal transducing histidine kinase"/>
    <property type="match status" value="1"/>
</dbReference>
<dbReference type="InterPro" id="IPR035965">
    <property type="entry name" value="PAS-like_dom_sf"/>
</dbReference>
<dbReference type="PROSITE" id="PS50113">
    <property type="entry name" value="PAC"/>
    <property type="match status" value="3"/>
</dbReference>
<feature type="domain" description="PAS" evidence="7">
    <location>
        <begin position="274"/>
        <end position="310"/>
    </location>
</feature>
<dbReference type="InterPro" id="IPR001610">
    <property type="entry name" value="PAC"/>
</dbReference>
<keyword evidence="10" id="KW-1185">Reference proteome</keyword>
<dbReference type="InterPro" id="IPR013656">
    <property type="entry name" value="PAS_4"/>
</dbReference>
<gene>
    <name evidence="9" type="ORF">ACFPQ6_15355</name>
</gene>
<dbReference type="Pfam" id="PF02518">
    <property type="entry name" value="HATPase_c"/>
    <property type="match status" value="1"/>
</dbReference>
<protein>
    <recommendedName>
        <fullName evidence="2">histidine kinase</fullName>
        <ecNumber evidence="2">2.7.13.3</ecNumber>
    </recommendedName>
</protein>
<dbReference type="SMART" id="SM00086">
    <property type="entry name" value="PAC"/>
    <property type="match status" value="2"/>
</dbReference>
<comment type="catalytic activity">
    <reaction evidence="1">
        <text>ATP + protein L-histidine = ADP + protein N-phospho-L-histidine.</text>
        <dbReference type="EC" id="2.7.13.3"/>
    </reaction>
</comment>
<evidence type="ECO:0000256" key="2">
    <source>
        <dbReference type="ARBA" id="ARBA00012438"/>
    </source>
</evidence>
<dbReference type="PROSITE" id="PS50112">
    <property type="entry name" value="PAS"/>
    <property type="match status" value="1"/>
</dbReference>
<dbReference type="Gene3D" id="3.30.565.10">
    <property type="entry name" value="Histidine kinase-like ATPase, C-terminal domain"/>
    <property type="match status" value="1"/>
</dbReference>
<evidence type="ECO:0000259" key="7">
    <source>
        <dbReference type="PROSITE" id="PS50112"/>
    </source>
</evidence>
<dbReference type="EC" id="2.7.13.3" evidence="2"/>
<dbReference type="InterPro" id="IPR000014">
    <property type="entry name" value="PAS"/>
</dbReference>
<feature type="domain" description="PAC" evidence="8">
    <location>
        <begin position="617"/>
        <end position="669"/>
    </location>
</feature>
<evidence type="ECO:0000256" key="5">
    <source>
        <dbReference type="ARBA" id="ARBA00022777"/>
    </source>
</evidence>
<dbReference type="InterPro" id="IPR003661">
    <property type="entry name" value="HisK_dim/P_dom"/>
</dbReference>
<dbReference type="Gene3D" id="1.10.287.130">
    <property type="match status" value="1"/>
</dbReference>
<dbReference type="InterPro" id="IPR005467">
    <property type="entry name" value="His_kinase_dom"/>
</dbReference>
<dbReference type="Pfam" id="PF00512">
    <property type="entry name" value="HisKA"/>
    <property type="match status" value="1"/>
</dbReference>
<dbReference type="InterPro" id="IPR052162">
    <property type="entry name" value="Sensor_kinase/Photoreceptor"/>
</dbReference>
<dbReference type="SUPFAM" id="SSF55874">
    <property type="entry name" value="ATPase domain of HSP90 chaperone/DNA topoisomerase II/histidine kinase"/>
    <property type="match status" value="1"/>
</dbReference>
<dbReference type="Pfam" id="PF08448">
    <property type="entry name" value="PAS_4"/>
    <property type="match status" value="2"/>
</dbReference>
<dbReference type="InterPro" id="IPR003594">
    <property type="entry name" value="HATPase_dom"/>
</dbReference>
<dbReference type="PANTHER" id="PTHR43304">
    <property type="entry name" value="PHYTOCHROME-LIKE PROTEIN CPH1"/>
    <property type="match status" value="1"/>
</dbReference>
<dbReference type="InterPro" id="IPR004358">
    <property type="entry name" value="Sig_transdc_His_kin-like_C"/>
</dbReference>
<feature type="domain" description="Histidine kinase" evidence="6">
    <location>
        <begin position="698"/>
        <end position="912"/>
    </location>
</feature>
<dbReference type="SUPFAM" id="SSF55785">
    <property type="entry name" value="PYP-like sensor domain (PAS domain)"/>
    <property type="match status" value="5"/>
</dbReference>
<evidence type="ECO:0000256" key="1">
    <source>
        <dbReference type="ARBA" id="ARBA00000085"/>
    </source>
</evidence>
<dbReference type="InterPro" id="IPR036097">
    <property type="entry name" value="HisK_dim/P_sf"/>
</dbReference>
<dbReference type="InterPro" id="IPR013655">
    <property type="entry name" value="PAS_fold_3"/>
</dbReference>
<dbReference type="PROSITE" id="PS50109">
    <property type="entry name" value="HIS_KIN"/>
    <property type="match status" value="1"/>
</dbReference>
<keyword evidence="4" id="KW-0808">Transferase</keyword>
<dbReference type="SMART" id="SM00387">
    <property type="entry name" value="HATPase_c"/>
    <property type="match status" value="1"/>
</dbReference>
<dbReference type="RefSeq" id="WP_380051030.1">
    <property type="nucleotide sequence ID" value="NZ_JBHSOH010000030.1"/>
</dbReference>